<evidence type="ECO:0000313" key="3">
    <source>
        <dbReference type="Proteomes" id="UP001175211"/>
    </source>
</evidence>
<protein>
    <submittedName>
        <fullName evidence="2">Uncharacterized protein</fullName>
    </submittedName>
</protein>
<evidence type="ECO:0000313" key="2">
    <source>
        <dbReference type="EMBL" id="KAK0449016.1"/>
    </source>
</evidence>
<dbReference type="RefSeq" id="XP_060326731.1">
    <property type="nucleotide sequence ID" value="XM_060474030.1"/>
</dbReference>
<feature type="chain" id="PRO_5041254862" evidence="1">
    <location>
        <begin position="18"/>
        <end position="190"/>
    </location>
</feature>
<proteinExistence type="predicted"/>
<dbReference type="EMBL" id="JAUEPS010000039">
    <property type="protein sequence ID" value="KAK0449016.1"/>
    <property type="molecule type" value="Genomic_DNA"/>
</dbReference>
<gene>
    <name evidence="2" type="ORF">EV420DRAFT_1565482</name>
</gene>
<sequence>MGILFSILAPLVKILESLTIAGGSTNLRDYDAYPQEETRTTVDSTLLKPRAEAPAFSHPPSGWTAQSTRIYTRPCRCGKSACRWRFFYLDRMIFATHEVLDSLEAKFPLSPTTRNAMGIANLPAPRLNSRQKESFFLSTIEGPKFSFHKTFAVPVFRRGCGESGLFRFLEREPWADTRQGKPVCLGCGAT</sequence>
<accession>A0AA39JU89</accession>
<dbReference type="AlphaFoldDB" id="A0AA39JU89"/>
<dbReference type="GeneID" id="85357578"/>
<reference evidence="2" key="1">
    <citation type="submission" date="2023-06" db="EMBL/GenBank/DDBJ databases">
        <authorList>
            <consortium name="Lawrence Berkeley National Laboratory"/>
            <person name="Ahrendt S."/>
            <person name="Sahu N."/>
            <person name="Indic B."/>
            <person name="Wong-Bajracharya J."/>
            <person name="Merenyi Z."/>
            <person name="Ke H.-M."/>
            <person name="Monk M."/>
            <person name="Kocsube S."/>
            <person name="Drula E."/>
            <person name="Lipzen A."/>
            <person name="Balint B."/>
            <person name="Henrissat B."/>
            <person name="Andreopoulos B."/>
            <person name="Martin F.M."/>
            <person name="Harder C.B."/>
            <person name="Rigling D."/>
            <person name="Ford K.L."/>
            <person name="Foster G.D."/>
            <person name="Pangilinan J."/>
            <person name="Papanicolaou A."/>
            <person name="Barry K."/>
            <person name="LaButti K."/>
            <person name="Viragh M."/>
            <person name="Koriabine M."/>
            <person name="Yan M."/>
            <person name="Riley R."/>
            <person name="Champramary S."/>
            <person name="Plett K.L."/>
            <person name="Tsai I.J."/>
            <person name="Slot J."/>
            <person name="Sipos G."/>
            <person name="Plett J."/>
            <person name="Nagy L.G."/>
            <person name="Grigoriev I.V."/>
        </authorList>
    </citation>
    <scope>NUCLEOTIDE SEQUENCE</scope>
    <source>
        <strain evidence="2">CCBAS 213</strain>
    </source>
</reference>
<comment type="caution">
    <text evidence="2">The sequence shown here is derived from an EMBL/GenBank/DDBJ whole genome shotgun (WGS) entry which is preliminary data.</text>
</comment>
<feature type="signal peptide" evidence="1">
    <location>
        <begin position="1"/>
        <end position="17"/>
    </location>
</feature>
<organism evidence="2 3">
    <name type="scientific">Armillaria tabescens</name>
    <name type="common">Ringless honey mushroom</name>
    <name type="synonym">Agaricus tabescens</name>
    <dbReference type="NCBI Taxonomy" id="1929756"/>
    <lineage>
        <taxon>Eukaryota</taxon>
        <taxon>Fungi</taxon>
        <taxon>Dikarya</taxon>
        <taxon>Basidiomycota</taxon>
        <taxon>Agaricomycotina</taxon>
        <taxon>Agaricomycetes</taxon>
        <taxon>Agaricomycetidae</taxon>
        <taxon>Agaricales</taxon>
        <taxon>Marasmiineae</taxon>
        <taxon>Physalacriaceae</taxon>
        <taxon>Desarmillaria</taxon>
    </lineage>
</organism>
<dbReference type="Proteomes" id="UP001175211">
    <property type="component" value="Unassembled WGS sequence"/>
</dbReference>
<keyword evidence="3" id="KW-1185">Reference proteome</keyword>
<keyword evidence="1" id="KW-0732">Signal</keyword>
<name>A0AA39JU89_ARMTA</name>
<evidence type="ECO:0000256" key="1">
    <source>
        <dbReference type="SAM" id="SignalP"/>
    </source>
</evidence>